<protein>
    <submittedName>
        <fullName evidence="1">Uncharacterized protein</fullName>
    </submittedName>
</protein>
<keyword evidence="2" id="KW-1185">Reference proteome</keyword>
<reference evidence="1 2" key="1">
    <citation type="submission" date="2024-09" db="EMBL/GenBank/DDBJ databases">
        <title>Chromosome-scale assembly of Riccia sorocarpa.</title>
        <authorList>
            <person name="Paukszto L."/>
        </authorList>
    </citation>
    <scope>NUCLEOTIDE SEQUENCE [LARGE SCALE GENOMIC DNA]</scope>
    <source>
        <strain evidence="1">LP-2024</strain>
        <tissue evidence="1">Aerial parts of the thallus</tissue>
    </source>
</reference>
<dbReference type="Gene3D" id="2.40.50.140">
    <property type="entry name" value="Nucleic acid-binding proteins"/>
    <property type="match status" value="1"/>
</dbReference>
<proteinExistence type="predicted"/>
<dbReference type="InterPro" id="IPR012340">
    <property type="entry name" value="NA-bd_OB-fold"/>
</dbReference>
<sequence>MVRNTLSLSQAREWVEDPSKGKDSITVKGQIVAFGHHGKAMYSGCPICTKSVQSSDRCSHFFVTPMNYYRMKIFLADETGELETTAWEAAQALCRSCFLKQNWLQSKERRNPSGGLCPPVLRERGLSIWGGVITAVGMYGDSRQKQRE</sequence>
<dbReference type="AlphaFoldDB" id="A0ABD3HCG6"/>
<organism evidence="1 2">
    <name type="scientific">Riccia sorocarpa</name>
    <dbReference type="NCBI Taxonomy" id="122646"/>
    <lineage>
        <taxon>Eukaryota</taxon>
        <taxon>Viridiplantae</taxon>
        <taxon>Streptophyta</taxon>
        <taxon>Embryophyta</taxon>
        <taxon>Marchantiophyta</taxon>
        <taxon>Marchantiopsida</taxon>
        <taxon>Marchantiidae</taxon>
        <taxon>Marchantiales</taxon>
        <taxon>Ricciaceae</taxon>
        <taxon>Riccia</taxon>
    </lineage>
</organism>
<dbReference type="SUPFAM" id="SSF50249">
    <property type="entry name" value="Nucleic acid-binding proteins"/>
    <property type="match status" value="1"/>
</dbReference>
<accession>A0ABD3HCG6</accession>
<dbReference type="EMBL" id="JBJQOH010000004">
    <property type="protein sequence ID" value="KAL3687849.1"/>
    <property type="molecule type" value="Genomic_DNA"/>
</dbReference>
<evidence type="ECO:0000313" key="2">
    <source>
        <dbReference type="Proteomes" id="UP001633002"/>
    </source>
</evidence>
<gene>
    <name evidence="1" type="ORF">R1sor_014158</name>
</gene>
<dbReference type="Proteomes" id="UP001633002">
    <property type="component" value="Unassembled WGS sequence"/>
</dbReference>
<comment type="caution">
    <text evidence="1">The sequence shown here is derived from an EMBL/GenBank/DDBJ whole genome shotgun (WGS) entry which is preliminary data.</text>
</comment>
<evidence type="ECO:0000313" key="1">
    <source>
        <dbReference type="EMBL" id="KAL3687849.1"/>
    </source>
</evidence>
<name>A0ABD3HCG6_9MARC</name>